<organism evidence="1 2">
    <name type="scientific">Lasius platythorax</name>
    <dbReference type="NCBI Taxonomy" id="488582"/>
    <lineage>
        <taxon>Eukaryota</taxon>
        <taxon>Metazoa</taxon>
        <taxon>Ecdysozoa</taxon>
        <taxon>Arthropoda</taxon>
        <taxon>Hexapoda</taxon>
        <taxon>Insecta</taxon>
        <taxon>Pterygota</taxon>
        <taxon>Neoptera</taxon>
        <taxon>Endopterygota</taxon>
        <taxon>Hymenoptera</taxon>
        <taxon>Apocrita</taxon>
        <taxon>Aculeata</taxon>
        <taxon>Formicoidea</taxon>
        <taxon>Formicidae</taxon>
        <taxon>Formicinae</taxon>
        <taxon>Lasius</taxon>
        <taxon>Lasius</taxon>
    </lineage>
</organism>
<accession>A0AAV2P1M8</accession>
<evidence type="ECO:0000313" key="1">
    <source>
        <dbReference type="EMBL" id="CAL1686402.1"/>
    </source>
</evidence>
<reference evidence="1" key="1">
    <citation type="submission" date="2024-04" db="EMBL/GenBank/DDBJ databases">
        <authorList>
            <consortium name="Molecular Ecology Group"/>
        </authorList>
    </citation>
    <scope>NUCLEOTIDE SEQUENCE</scope>
</reference>
<gene>
    <name evidence="1" type="ORF">LPLAT_LOCUS11710</name>
</gene>
<proteinExistence type="predicted"/>
<dbReference type="EMBL" id="OZ034829">
    <property type="protein sequence ID" value="CAL1686402.1"/>
    <property type="molecule type" value="Genomic_DNA"/>
</dbReference>
<evidence type="ECO:0000313" key="2">
    <source>
        <dbReference type="Proteomes" id="UP001497644"/>
    </source>
</evidence>
<sequence>MRKGLGQPCDVSCKPNICLSLSRVPPVRLSRILELDDVLQLYGRFGIRFYCYRIKRPPQERPLNIDSPARTIRKRAPTDTVAFYSGSVVGVDHVEEMPGHFERTLERVLLANFFN</sequence>
<dbReference type="Proteomes" id="UP001497644">
    <property type="component" value="Chromosome 6"/>
</dbReference>
<protein>
    <submittedName>
        <fullName evidence="1">Uncharacterized protein</fullName>
    </submittedName>
</protein>
<name>A0AAV2P1M8_9HYME</name>
<dbReference type="AlphaFoldDB" id="A0AAV2P1M8"/>
<keyword evidence="2" id="KW-1185">Reference proteome</keyword>